<evidence type="ECO:0000256" key="2">
    <source>
        <dbReference type="ARBA" id="ARBA00022722"/>
    </source>
</evidence>
<keyword evidence="2" id="KW-0540">Nuclease</keyword>
<keyword evidence="5 8" id="KW-0378">Hydrolase</keyword>
<dbReference type="PANTHER" id="PTHR34405">
    <property type="entry name" value="CRISPR-ASSOCIATED ENDORIBONUCLEASE CAS2"/>
    <property type="match status" value="1"/>
</dbReference>
<dbReference type="InterPro" id="IPR021127">
    <property type="entry name" value="CRISPR_associated_Cas2"/>
</dbReference>
<comment type="cofactor">
    <cofactor evidence="1">
        <name>Mg(2+)</name>
        <dbReference type="ChEBI" id="CHEBI:18420"/>
    </cofactor>
</comment>
<sequence>MPRKKKEPPGFVEIMRKLTRAGITGSAVPNRTITHLEEITTLEERVEKILGIIKQDKRPAGNMIFFVMYDIEDDKVRRQVFKYLLKLGCYRVQRSVFLADLPNSKYDQIRKDLTEVQAAYDNNDSILVVPISTDYLTAMKIIGQTIDIDVITKTRNTLFF</sequence>
<dbReference type="CDD" id="cd09725">
    <property type="entry name" value="Cas2_I_II_III"/>
    <property type="match status" value="1"/>
</dbReference>
<keyword evidence="6" id="KW-0460">Magnesium</keyword>
<dbReference type="InterPro" id="IPR019199">
    <property type="entry name" value="Virulence_VapD/CRISPR_Cas2"/>
</dbReference>
<dbReference type="NCBIfam" id="TIGR01573">
    <property type="entry name" value="cas2"/>
    <property type="match status" value="1"/>
</dbReference>
<evidence type="ECO:0000256" key="5">
    <source>
        <dbReference type="ARBA" id="ARBA00022801"/>
    </source>
</evidence>
<reference evidence="8" key="1">
    <citation type="submission" date="2019-08" db="EMBL/GenBank/DDBJ databases">
        <authorList>
            <person name="Kucharzyk K."/>
            <person name="Murdoch R.W."/>
            <person name="Higgins S."/>
            <person name="Loffler F."/>
        </authorList>
    </citation>
    <scope>NUCLEOTIDE SEQUENCE</scope>
</reference>
<proteinExistence type="inferred from homology"/>
<dbReference type="SUPFAM" id="SSF143430">
    <property type="entry name" value="TTP0101/SSO1404-like"/>
    <property type="match status" value="1"/>
</dbReference>
<dbReference type="AlphaFoldDB" id="A0A644VTN0"/>
<organism evidence="8">
    <name type="scientific">bioreactor metagenome</name>
    <dbReference type="NCBI Taxonomy" id="1076179"/>
    <lineage>
        <taxon>unclassified sequences</taxon>
        <taxon>metagenomes</taxon>
        <taxon>ecological metagenomes</taxon>
    </lineage>
</organism>
<evidence type="ECO:0000256" key="3">
    <source>
        <dbReference type="ARBA" id="ARBA00022723"/>
    </source>
</evidence>
<comment type="caution">
    <text evidence="8">The sequence shown here is derived from an EMBL/GenBank/DDBJ whole genome shotgun (WGS) entry which is preliminary data.</text>
</comment>
<gene>
    <name evidence="8" type="primary">cas2_10</name>
    <name evidence="8" type="ORF">SDC9_40000</name>
</gene>
<evidence type="ECO:0000256" key="6">
    <source>
        <dbReference type="ARBA" id="ARBA00022842"/>
    </source>
</evidence>
<keyword evidence="3" id="KW-0479">Metal-binding</keyword>
<dbReference type="GO" id="GO:0051607">
    <property type="term" value="P:defense response to virus"/>
    <property type="evidence" value="ECO:0007669"/>
    <property type="project" value="UniProtKB-KW"/>
</dbReference>
<dbReference type="GO" id="GO:0046872">
    <property type="term" value="F:metal ion binding"/>
    <property type="evidence" value="ECO:0007669"/>
    <property type="project" value="UniProtKB-KW"/>
</dbReference>
<dbReference type="GO" id="GO:0004521">
    <property type="term" value="F:RNA endonuclease activity"/>
    <property type="evidence" value="ECO:0007669"/>
    <property type="project" value="InterPro"/>
</dbReference>
<accession>A0A644VTN0</accession>
<evidence type="ECO:0000256" key="4">
    <source>
        <dbReference type="ARBA" id="ARBA00022759"/>
    </source>
</evidence>
<name>A0A644VTN0_9ZZZZ</name>
<dbReference type="GO" id="GO:0043571">
    <property type="term" value="P:maintenance of CRISPR repeat elements"/>
    <property type="evidence" value="ECO:0007669"/>
    <property type="project" value="InterPro"/>
</dbReference>
<dbReference type="Pfam" id="PF09827">
    <property type="entry name" value="CRISPR_Cas2"/>
    <property type="match status" value="1"/>
</dbReference>
<protein>
    <submittedName>
        <fullName evidence="8">CRISPR-associated endoribonuclease Cas2</fullName>
        <ecNumber evidence="8">3.1.-.-</ecNumber>
    </submittedName>
</protein>
<evidence type="ECO:0000256" key="7">
    <source>
        <dbReference type="ARBA" id="ARBA00023118"/>
    </source>
</evidence>
<dbReference type="Gene3D" id="3.30.70.240">
    <property type="match status" value="1"/>
</dbReference>
<dbReference type="HAMAP" id="MF_01471">
    <property type="entry name" value="Cas2"/>
    <property type="match status" value="1"/>
</dbReference>
<keyword evidence="4" id="KW-0255">Endonuclease</keyword>
<keyword evidence="7" id="KW-0051">Antiviral defense</keyword>
<dbReference type="EC" id="3.1.-.-" evidence="8"/>
<evidence type="ECO:0000313" key="8">
    <source>
        <dbReference type="EMBL" id="MPL93852.1"/>
    </source>
</evidence>
<dbReference type="GO" id="GO:0016787">
    <property type="term" value="F:hydrolase activity"/>
    <property type="evidence" value="ECO:0007669"/>
    <property type="project" value="UniProtKB-KW"/>
</dbReference>
<evidence type="ECO:0000256" key="1">
    <source>
        <dbReference type="ARBA" id="ARBA00001946"/>
    </source>
</evidence>
<dbReference type="EMBL" id="VSSQ01000406">
    <property type="protein sequence ID" value="MPL93852.1"/>
    <property type="molecule type" value="Genomic_DNA"/>
</dbReference>
<dbReference type="PANTHER" id="PTHR34405:SF3">
    <property type="entry name" value="CRISPR-ASSOCIATED ENDORIBONUCLEASE CAS2 3"/>
    <property type="match status" value="1"/>
</dbReference>